<name>A0A8H7RG97_9FUNG</name>
<reference evidence="2 3" key="1">
    <citation type="submission" date="2020-12" db="EMBL/GenBank/DDBJ databases">
        <title>Metabolic potential, ecology and presence of endohyphal bacteria is reflected in genomic diversity of Mucoromycotina.</title>
        <authorList>
            <person name="Muszewska A."/>
            <person name="Okrasinska A."/>
            <person name="Steczkiewicz K."/>
            <person name="Drgas O."/>
            <person name="Orlowska M."/>
            <person name="Perlinska-Lenart U."/>
            <person name="Aleksandrzak-Piekarczyk T."/>
            <person name="Szatraj K."/>
            <person name="Zielenkiewicz U."/>
            <person name="Pilsyk S."/>
            <person name="Malc E."/>
            <person name="Mieczkowski P."/>
            <person name="Kruszewska J.S."/>
            <person name="Biernat P."/>
            <person name="Pawlowska J."/>
        </authorList>
    </citation>
    <scope>NUCLEOTIDE SEQUENCE [LARGE SCALE GENOMIC DNA]</scope>
    <source>
        <strain evidence="2 3">CBS 142.35</strain>
    </source>
</reference>
<feature type="compositionally biased region" description="Low complexity" evidence="1">
    <location>
        <begin position="417"/>
        <end position="427"/>
    </location>
</feature>
<keyword evidence="3" id="KW-1185">Reference proteome</keyword>
<protein>
    <recommendedName>
        <fullName evidence="4">Retrotransposon gag domain-containing protein</fullName>
    </recommendedName>
</protein>
<evidence type="ECO:0000313" key="3">
    <source>
        <dbReference type="Proteomes" id="UP000646827"/>
    </source>
</evidence>
<evidence type="ECO:0000313" key="2">
    <source>
        <dbReference type="EMBL" id="KAG2210437.1"/>
    </source>
</evidence>
<dbReference type="AlphaFoldDB" id="A0A8H7RG97"/>
<feature type="region of interest" description="Disordered" evidence="1">
    <location>
        <begin position="313"/>
        <end position="384"/>
    </location>
</feature>
<accession>A0A8H7RG97</accession>
<comment type="caution">
    <text evidence="2">The sequence shown here is derived from an EMBL/GenBank/DDBJ whole genome shotgun (WGS) entry which is preliminary data.</text>
</comment>
<proteinExistence type="predicted"/>
<sequence>MSQQQENLIPSANADHHFEDDMLSESGSHVSAPSSSRMPPRIAKLVAKLAFLEEEMVRDDLSEQDLIKIQSLFAIHSKSLDMILGVHKKLVRKDKVAVATSPSRTIVPTDLPLLQWTGNVYDVSKSVFSSIHECLDRFEDILESYNQDINVNWCRLLPRMLSLDQRSWFIDHLKPHAALDWSFARKTLINKYGIQDADRQAQYMQELFSLRMGRDDSVELYTDRFHKLRREAGCEDNRVMAALYIQSLLPELAQHVTLGQAHLSPDKRATIDHAANLARRMYGNVVHSKYSKQVAASSDSSLSSSAAAAGPSFAVSGKKNKGKTRADAKHCRLHGTGRHSSEECRALSSLQTGGNAGKVTKFSGSSSGARAAGSSSAGSSSSGKKNCFKCGFVPWKQGHVCEVNHLAIRSASLLQSPSSSSASGSAPVTPPPPSSLPVPVQDDNSVASVRPNLAAPAAVPCANEDTFMSEVEESLSKACFNCKSNHSHDFTKHLYKNTKSYYVPITLEGHDIFAFVDPGSTFTAITPGLRSSLGLDYTYAKSKFC</sequence>
<dbReference type="EMBL" id="JAEPRB010000916">
    <property type="protein sequence ID" value="KAG2210437.1"/>
    <property type="molecule type" value="Genomic_DNA"/>
</dbReference>
<organism evidence="2 3">
    <name type="scientific">Circinella minor</name>
    <dbReference type="NCBI Taxonomy" id="1195481"/>
    <lineage>
        <taxon>Eukaryota</taxon>
        <taxon>Fungi</taxon>
        <taxon>Fungi incertae sedis</taxon>
        <taxon>Mucoromycota</taxon>
        <taxon>Mucoromycotina</taxon>
        <taxon>Mucoromycetes</taxon>
        <taxon>Mucorales</taxon>
        <taxon>Lichtheimiaceae</taxon>
        <taxon>Circinella</taxon>
    </lineage>
</organism>
<evidence type="ECO:0000256" key="1">
    <source>
        <dbReference type="SAM" id="MobiDB-lite"/>
    </source>
</evidence>
<feature type="region of interest" description="Disordered" evidence="1">
    <location>
        <begin position="417"/>
        <end position="443"/>
    </location>
</feature>
<feature type="compositionally biased region" description="Low complexity" evidence="1">
    <location>
        <begin position="363"/>
        <end position="383"/>
    </location>
</feature>
<evidence type="ECO:0008006" key="4">
    <source>
        <dbReference type="Google" id="ProtNLM"/>
    </source>
</evidence>
<dbReference type="Proteomes" id="UP000646827">
    <property type="component" value="Unassembled WGS sequence"/>
</dbReference>
<gene>
    <name evidence="2" type="ORF">INT45_012957</name>
</gene>